<evidence type="ECO:0000313" key="1">
    <source>
        <dbReference type="EMBL" id="CAD7419013.1"/>
    </source>
</evidence>
<protein>
    <submittedName>
        <fullName evidence="1">Uncharacterized protein</fullName>
    </submittedName>
</protein>
<dbReference type="AlphaFoldDB" id="A0A7R9DS81"/>
<name>A0A7R9DS81_TIMCR</name>
<reference evidence="1" key="1">
    <citation type="submission" date="2020-11" db="EMBL/GenBank/DDBJ databases">
        <authorList>
            <person name="Tran Van P."/>
        </authorList>
    </citation>
    <scope>NUCLEOTIDE SEQUENCE</scope>
</reference>
<proteinExistence type="predicted"/>
<organism evidence="1">
    <name type="scientific">Timema cristinae</name>
    <name type="common">Walking stick</name>
    <dbReference type="NCBI Taxonomy" id="61476"/>
    <lineage>
        <taxon>Eukaryota</taxon>
        <taxon>Metazoa</taxon>
        <taxon>Ecdysozoa</taxon>
        <taxon>Arthropoda</taxon>
        <taxon>Hexapoda</taxon>
        <taxon>Insecta</taxon>
        <taxon>Pterygota</taxon>
        <taxon>Neoptera</taxon>
        <taxon>Polyneoptera</taxon>
        <taxon>Phasmatodea</taxon>
        <taxon>Timematodea</taxon>
        <taxon>Timematoidea</taxon>
        <taxon>Timematidae</taxon>
        <taxon>Timema</taxon>
    </lineage>
</organism>
<sequence>MIRSLVQTFDEEQAAAITEANAVISCSSVIADLAYVKSTFGNLLGAITVLEARDLPLMKAVKIILGIE</sequence>
<accession>A0A7R9DS81</accession>
<gene>
    <name evidence="1" type="ORF">TCEB3V08_LOCUS13566</name>
</gene>
<dbReference type="EMBL" id="OC342751">
    <property type="protein sequence ID" value="CAD7419013.1"/>
    <property type="molecule type" value="Genomic_DNA"/>
</dbReference>